<proteinExistence type="predicted"/>
<gene>
    <name evidence="1" type="ORF">AVEN_154232_1</name>
</gene>
<comment type="caution">
    <text evidence="1">The sequence shown here is derived from an EMBL/GenBank/DDBJ whole genome shotgun (WGS) entry which is preliminary data.</text>
</comment>
<dbReference type="Proteomes" id="UP000499080">
    <property type="component" value="Unassembled WGS sequence"/>
</dbReference>
<dbReference type="AlphaFoldDB" id="A0A4Y2M0Y0"/>
<evidence type="ECO:0000313" key="2">
    <source>
        <dbReference type="Proteomes" id="UP000499080"/>
    </source>
</evidence>
<dbReference type="EMBL" id="BGPR01201583">
    <property type="protein sequence ID" value="GBN19357.1"/>
    <property type="molecule type" value="Genomic_DNA"/>
</dbReference>
<organism evidence="1 2">
    <name type="scientific">Araneus ventricosus</name>
    <name type="common">Orbweaver spider</name>
    <name type="synonym">Epeira ventricosa</name>
    <dbReference type="NCBI Taxonomy" id="182803"/>
    <lineage>
        <taxon>Eukaryota</taxon>
        <taxon>Metazoa</taxon>
        <taxon>Ecdysozoa</taxon>
        <taxon>Arthropoda</taxon>
        <taxon>Chelicerata</taxon>
        <taxon>Arachnida</taxon>
        <taxon>Araneae</taxon>
        <taxon>Araneomorphae</taxon>
        <taxon>Entelegynae</taxon>
        <taxon>Araneoidea</taxon>
        <taxon>Araneidae</taxon>
        <taxon>Araneus</taxon>
    </lineage>
</organism>
<accession>A0A4Y2M0Y0</accession>
<keyword evidence="2" id="KW-1185">Reference proteome</keyword>
<sequence length="154" mass="17927">MSPIVNQTRAKSPSEAIFRKPGANVANCEPNASQVAKRMVARNLAEFYIIWRFFACARLTEKYREKYLQRYYLHFRQEGFRVVTYLSYISTYTSLKGLVTAIAYRHRANREETPVDAFAHIYCMSVLLDFKKSSHEDSNITLGFLTESLHLRIT</sequence>
<protein>
    <submittedName>
        <fullName evidence="1">Uncharacterized protein</fullName>
    </submittedName>
</protein>
<name>A0A4Y2M0Y0_ARAVE</name>
<reference evidence="1 2" key="1">
    <citation type="journal article" date="2019" name="Sci. Rep.">
        <title>Orb-weaving spider Araneus ventricosus genome elucidates the spidroin gene catalogue.</title>
        <authorList>
            <person name="Kono N."/>
            <person name="Nakamura H."/>
            <person name="Ohtoshi R."/>
            <person name="Moran D.A.P."/>
            <person name="Shinohara A."/>
            <person name="Yoshida Y."/>
            <person name="Fujiwara M."/>
            <person name="Mori M."/>
            <person name="Tomita M."/>
            <person name="Arakawa K."/>
        </authorList>
    </citation>
    <scope>NUCLEOTIDE SEQUENCE [LARGE SCALE GENOMIC DNA]</scope>
</reference>
<evidence type="ECO:0000313" key="1">
    <source>
        <dbReference type="EMBL" id="GBN19357.1"/>
    </source>
</evidence>